<dbReference type="Gene3D" id="3.40.50.300">
    <property type="entry name" value="P-loop containing nucleotide triphosphate hydrolases"/>
    <property type="match status" value="2"/>
</dbReference>
<dbReference type="PIRSF" id="PIRSF003128">
    <property type="entry name" value="RecN"/>
    <property type="match status" value="1"/>
</dbReference>
<comment type="function">
    <text evidence="1 9">May be involved in recombinational repair of damaged DNA.</text>
</comment>
<proteinExistence type="inferred from homology"/>
<sequence length="582" mass="63346">MLRELHISNLAVIEDATVEFEPGLNVFTGQTGAGKSLVIGAFEALIGLRKATDMIRPGADEARISGVFEADTPALAAALTAALDQTIEPGDEMLITRKLFASGRSSLSVNGQPATAAMMRRAADLLVDIHGQYDHQFLLKPSNQLTILDAFAGCVAQREKFAVAFAERRELRMEKEELAASATLRRQQLELYEFQAEEIDTAELQLGEFPELQARETVLGNVQKIKGEASAAHSALYDAEGSVTERLQAITHLMIDLAELDPGLAEVTDQVRTCTLSLQEAAFELGRYVDRLEHNPEEAAEVAERLNTINRLVQKYGDGVPSPDPVESVLNFRDELGEQLDHLRSQNHDQSRIDERIAQLDKQLAQLGEKLTLARRKAAKKLTPQIEKQLADLGMAEAKLSVAFDRIDDSPTGFDAVEIIVQTNPGQEARPIRKIASGGELSRTMLAIKSVLATTGDGQRISVLVFDEIDANIGGRLGSVIGSKLRALAKPQAAGKSNRQIAKSPNHQILCITHLPQIAAFADRHFHIVKTVVGKGKAKQTHTTVGTLEGDARVNELAEMMAGEKVTATSKKQAKELLNQAM</sequence>
<evidence type="ECO:0000256" key="8">
    <source>
        <dbReference type="ARBA" id="ARBA00033408"/>
    </source>
</evidence>
<dbReference type="NCBIfam" id="TIGR00634">
    <property type="entry name" value="recN"/>
    <property type="match status" value="1"/>
</dbReference>
<dbReference type="InterPro" id="IPR027417">
    <property type="entry name" value="P-loop_NTPase"/>
</dbReference>
<keyword evidence="4" id="KW-0547">Nucleotide-binding</keyword>
<evidence type="ECO:0000256" key="6">
    <source>
        <dbReference type="ARBA" id="ARBA00022840"/>
    </source>
</evidence>
<evidence type="ECO:0000256" key="7">
    <source>
        <dbReference type="ARBA" id="ARBA00023204"/>
    </source>
</evidence>
<evidence type="ECO:0000256" key="4">
    <source>
        <dbReference type="ARBA" id="ARBA00022741"/>
    </source>
</evidence>
<feature type="domain" description="RecF/RecN/SMC N-terminal" evidence="11">
    <location>
        <begin position="2"/>
        <end position="480"/>
    </location>
</feature>
<reference evidence="12 13" key="1">
    <citation type="submission" date="2020-08" db="EMBL/GenBank/DDBJ databases">
        <title>Genomic Encyclopedia of Type Strains, Phase IV (KMG-IV): sequencing the most valuable type-strain genomes for metagenomic binning, comparative biology and taxonomic classification.</title>
        <authorList>
            <person name="Goeker M."/>
        </authorList>
    </citation>
    <scope>NUCLEOTIDE SEQUENCE [LARGE SCALE GENOMIC DNA]</scope>
    <source>
        <strain evidence="12 13">DSM 103725</strain>
    </source>
</reference>
<comment type="caution">
    <text evidence="12">The sequence shown here is derived from an EMBL/GenBank/DDBJ whole genome shotgun (WGS) entry which is preliminary data.</text>
</comment>
<name>A0A7X0H827_9BACT</name>
<evidence type="ECO:0000313" key="13">
    <source>
        <dbReference type="Proteomes" id="UP000541810"/>
    </source>
</evidence>
<evidence type="ECO:0000313" key="12">
    <source>
        <dbReference type="EMBL" id="MBB6430976.1"/>
    </source>
</evidence>
<dbReference type="GO" id="GO:0006281">
    <property type="term" value="P:DNA repair"/>
    <property type="evidence" value="ECO:0007669"/>
    <property type="project" value="UniProtKB-KW"/>
</dbReference>
<evidence type="ECO:0000259" key="11">
    <source>
        <dbReference type="Pfam" id="PF02463"/>
    </source>
</evidence>
<dbReference type="PANTHER" id="PTHR11059">
    <property type="entry name" value="DNA REPAIR PROTEIN RECN"/>
    <property type="match status" value="1"/>
</dbReference>
<keyword evidence="7 9" id="KW-0234">DNA repair</keyword>
<evidence type="ECO:0000256" key="2">
    <source>
        <dbReference type="ARBA" id="ARBA00009441"/>
    </source>
</evidence>
<keyword evidence="6" id="KW-0067">ATP-binding</keyword>
<evidence type="ECO:0000256" key="3">
    <source>
        <dbReference type="ARBA" id="ARBA00021315"/>
    </source>
</evidence>
<dbReference type="GO" id="GO:0009432">
    <property type="term" value="P:SOS response"/>
    <property type="evidence" value="ECO:0007669"/>
    <property type="project" value="TreeGrafter"/>
</dbReference>
<dbReference type="GO" id="GO:0006310">
    <property type="term" value="P:DNA recombination"/>
    <property type="evidence" value="ECO:0007669"/>
    <property type="project" value="InterPro"/>
</dbReference>
<evidence type="ECO:0000256" key="5">
    <source>
        <dbReference type="ARBA" id="ARBA00022763"/>
    </source>
</evidence>
<dbReference type="SUPFAM" id="SSF52540">
    <property type="entry name" value="P-loop containing nucleoside triphosphate hydrolases"/>
    <property type="match status" value="1"/>
</dbReference>
<dbReference type="RefSeq" id="WP_184678477.1">
    <property type="nucleotide sequence ID" value="NZ_JACHGY010000001.1"/>
</dbReference>
<dbReference type="InterPro" id="IPR004604">
    <property type="entry name" value="DNA_recomb/repair_RecN"/>
</dbReference>
<comment type="similarity">
    <text evidence="2 9">Belongs to the RecN family.</text>
</comment>
<dbReference type="EMBL" id="JACHGY010000001">
    <property type="protein sequence ID" value="MBB6430976.1"/>
    <property type="molecule type" value="Genomic_DNA"/>
</dbReference>
<dbReference type="PANTHER" id="PTHR11059:SF0">
    <property type="entry name" value="DNA REPAIR PROTEIN RECN"/>
    <property type="match status" value="1"/>
</dbReference>
<dbReference type="GO" id="GO:0005524">
    <property type="term" value="F:ATP binding"/>
    <property type="evidence" value="ECO:0007669"/>
    <property type="project" value="UniProtKB-KW"/>
</dbReference>
<dbReference type="Pfam" id="PF02463">
    <property type="entry name" value="SMC_N"/>
    <property type="match status" value="1"/>
</dbReference>
<accession>A0A7X0H827</accession>
<gene>
    <name evidence="12" type="ORF">HNQ40_002782</name>
</gene>
<dbReference type="GO" id="GO:0043590">
    <property type="term" value="C:bacterial nucleoid"/>
    <property type="evidence" value="ECO:0007669"/>
    <property type="project" value="TreeGrafter"/>
</dbReference>
<dbReference type="Proteomes" id="UP000541810">
    <property type="component" value="Unassembled WGS sequence"/>
</dbReference>
<evidence type="ECO:0000256" key="1">
    <source>
        <dbReference type="ARBA" id="ARBA00003618"/>
    </source>
</evidence>
<organism evidence="12 13">
    <name type="scientific">Algisphaera agarilytica</name>
    <dbReference type="NCBI Taxonomy" id="1385975"/>
    <lineage>
        <taxon>Bacteria</taxon>
        <taxon>Pseudomonadati</taxon>
        <taxon>Planctomycetota</taxon>
        <taxon>Phycisphaerae</taxon>
        <taxon>Phycisphaerales</taxon>
        <taxon>Phycisphaeraceae</taxon>
        <taxon>Algisphaera</taxon>
    </lineage>
</organism>
<keyword evidence="13" id="KW-1185">Reference proteome</keyword>
<evidence type="ECO:0000256" key="10">
    <source>
        <dbReference type="SAM" id="Coils"/>
    </source>
</evidence>
<keyword evidence="5 9" id="KW-0227">DNA damage</keyword>
<feature type="coiled-coil region" evidence="10">
    <location>
        <begin position="350"/>
        <end position="377"/>
    </location>
</feature>
<dbReference type="AlphaFoldDB" id="A0A7X0H827"/>
<protein>
    <recommendedName>
        <fullName evidence="3 9">DNA repair protein RecN</fullName>
    </recommendedName>
    <alternativeName>
        <fullName evidence="8 9">Recombination protein N</fullName>
    </alternativeName>
</protein>
<dbReference type="InterPro" id="IPR003395">
    <property type="entry name" value="RecF/RecN/SMC_N"/>
</dbReference>
<evidence type="ECO:0000256" key="9">
    <source>
        <dbReference type="PIRNR" id="PIRNR003128"/>
    </source>
</evidence>
<dbReference type="CDD" id="cd03241">
    <property type="entry name" value="ABC_RecN"/>
    <property type="match status" value="2"/>
</dbReference>
<keyword evidence="10" id="KW-0175">Coiled coil</keyword>